<comment type="caution">
    <text evidence="1">The sequence shown here is derived from an EMBL/GenBank/DDBJ whole genome shotgun (WGS) entry which is preliminary data.</text>
</comment>
<keyword evidence="2" id="KW-1185">Reference proteome</keyword>
<sequence>NNQAMPTLQLSSISPFEGLPNELVREIVDYIPESVFSLRKCSRLMKSRVDDFVLQLRSFTPIGVVRLHGCCYEHKCRLDIVVLKQHSRLFRLYLLLLKVPVYKVEHSRTLATPSTSILYGIAWNDMITFGRIAQCIAGRIRLVFLYNVLSITETTQFIALQKLFGSAKIQKLKSGFYYHDCNFTNEPPGRRFNPGCSQVNGDHIMRMVQEHGVEMVELQVDKIICFDPEAFMLEISKHVRSLKVELHQLNTQFDWAPLICEMFGGKLDKLQMTSPKRTCMQSDADALMERLPMLGKKLWFKISIPPTIRNDPTTKRHDHIIKIIRFGGGFLTITHLKRELEHFDVGI</sequence>
<gene>
    <name evidence="1" type="ORF">PMAYCL1PPCAC_20667</name>
</gene>
<evidence type="ECO:0008006" key="3">
    <source>
        <dbReference type="Google" id="ProtNLM"/>
    </source>
</evidence>
<accession>A0AAN5I3A4</accession>
<evidence type="ECO:0000313" key="1">
    <source>
        <dbReference type="EMBL" id="GMR50472.1"/>
    </source>
</evidence>
<protein>
    <recommendedName>
        <fullName evidence="3">F-box domain-containing protein</fullName>
    </recommendedName>
</protein>
<dbReference type="EMBL" id="BTRK01000004">
    <property type="protein sequence ID" value="GMR50472.1"/>
    <property type="molecule type" value="Genomic_DNA"/>
</dbReference>
<name>A0AAN5I3A4_9BILA</name>
<dbReference type="Proteomes" id="UP001328107">
    <property type="component" value="Unassembled WGS sequence"/>
</dbReference>
<evidence type="ECO:0000313" key="2">
    <source>
        <dbReference type="Proteomes" id="UP001328107"/>
    </source>
</evidence>
<proteinExistence type="predicted"/>
<feature type="non-terminal residue" evidence="1">
    <location>
        <position position="1"/>
    </location>
</feature>
<dbReference type="AlphaFoldDB" id="A0AAN5I3A4"/>
<organism evidence="1 2">
    <name type="scientific">Pristionchus mayeri</name>
    <dbReference type="NCBI Taxonomy" id="1317129"/>
    <lineage>
        <taxon>Eukaryota</taxon>
        <taxon>Metazoa</taxon>
        <taxon>Ecdysozoa</taxon>
        <taxon>Nematoda</taxon>
        <taxon>Chromadorea</taxon>
        <taxon>Rhabditida</taxon>
        <taxon>Rhabditina</taxon>
        <taxon>Diplogasteromorpha</taxon>
        <taxon>Diplogasteroidea</taxon>
        <taxon>Neodiplogasteridae</taxon>
        <taxon>Pristionchus</taxon>
    </lineage>
</organism>
<reference evidence="2" key="1">
    <citation type="submission" date="2022-10" db="EMBL/GenBank/DDBJ databases">
        <title>Genome assembly of Pristionchus species.</title>
        <authorList>
            <person name="Yoshida K."/>
            <person name="Sommer R.J."/>
        </authorList>
    </citation>
    <scope>NUCLEOTIDE SEQUENCE [LARGE SCALE GENOMIC DNA]</scope>
    <source>
        <strain evidence="2">RS5460</strain>
    </source>
</reference>